<dbReference type="Proteomes" id="UP000028826">
    <property type="component" value="Unassembled WGS sequence"/>
</dbReference>
<protein>
    <submittedName>
        <fullName evidence="5">Inositol monophosphatase</fullName>
    </submittedName>
</protein>
<dbReference type="PRINTS" id="PR00377">
    <property type="entry name" value="IMPHPHTASES"/>
</dbReference>
<organism evidence="5 6">
    <name type="scientific">Haematobacter massiliensis</name>
    <dbReference type="NCBI Taxonomy" id="195105"/>
    <lineage>
        <taxon>Bacteria</taxon>
        <taxon>Pseudomonadati</taxon>
        <taxon>Pseudomonadota</taxon>
        <taxon>Alphaproteobacteria</taxon>
        <taxon>Rhodobacterales</taxon>
        <taxon>Paracoccaceae</taxon>
        <taxon>Haematobacter</taxon>
    </lineage>
</organism>
<dbReference type="GO" id="GO:0006020">
    <property type="term" value="P:inositol metabolic process"/>
    <property type="evidence" value="ECO:0007669"/>
    <property type="project" value="TreeGrafter"/>
</dbReference>
<dbReference type="EMBL" id="JGYG01000009">
    <property type="protein sequence ID" value="KFI27946.1"/>
    <property type="molecule type" value="Genomic_DNA"/>
</dbReference>
<reference evidence="5 6" key="1">
    <citation type="submission" date="2014-03" db="EMBL/GenBank/DDBJ databases">
        <title>Genome of Haematobacter massiliensis CCUG 47968.</title>
        <authorList>
            <person name="Wang D."/>
            <person name="Wang G."/>
        </authorList>
    </citation>
    <scope>NUCLEOTIDE SEQUENCE [LARGE SCALE GENOMIC DNA]</scope>
    <source>
        <strain evidence="5 6">CCUG 47968</strain>
    </source>
</reference>
<dbReference type="InterPro" id="IPR000760">
    <property type="entry name" value="Inositol_monophosphatase-like"/>
</dbReference>
<keyword evidence="2 4" id="KW-0479">Metal-binding</keyword>
<accession>A0A086Y0Z6</accession>
<dbReference type="GO" id="GO:0046854">
    <property type="term" value="P:phosphatidylinositol phosphate biosynthetic process"/>
    <property type="evidence" value="ECO:0007669"/>
    <property type="project" value="InterPro"/>
</dbReference>
<keyword evidence="6" id="KW-1185">Reference proteome</keyword>
<dbReference type="PROSITE" id="PS00630">
    <property type="entry name" value="IMP_2"/>
    <property type="match status" value="1"/>
</dbReference>
<dbReference type="InterPro" id="IPR020550">
    <property type="entry name" value="Inositol_monophosphatase_CS"/>
</dbReference>
<comment type="cofactor">
    <cofactor evidence="4">
        <name>Mg(2+)</name>
        <dbReference type="ChEBI" id="CHEBI:18420"/>
    </cofactor>
</comment>
<comment type="similarity">
    <text evidence="1">Belongs to the inositol monophosphatase superfamily.</text>
</comment>
<evidence type="ECO:0000256" key="2">
    <source>
        <dbReference type="ARBA" id="ARBA00022723"/>
    </source>
</evidence>
<dbReference type="PANTHER" id="PTHR20854">
    <property type="entry name" value="INOSITOL MONOPHOSPHATASE"/>
    <property type="match status" value="1"/>
</dbReference>
<dbReference type="Gene3D" id="3.30.540.10">
    <property type="entry name" value="Fructose-1,6-Bisphosphatase, subunit A, domain 1"/>
    <property type="match status" value="1"/>
</dbReference>
<keyword evidence="3 4" id="KW-0460">Magnesium</keyword>
<evidence type="ECO:0000313" key="5">
    <source>
        <dbReference type="EMBL" id="KFI27946.1"/>
    </source>
</evidence>
<proteinExistence type="inferred from homology"/>
<dbReference type="Gene3D" id="3.40.190.80">
    <property type="match status" value="1"/>
</dbReference>
<comment type="caution">
    <text evidence="5">The sequence shown here is derived from an EMBL/GenBank/DDBJ whole genome shotgun (WGS) entry which is preliminary data.</text>
</comment>
<dbReference type="OrthoDB" id="9785695at2"/>
<gene>
    <name evidence="5" type="ORF">CN97_20100</name>
</gene>
<evidence type="ECO:0000256" key="3">
    <source>
        <dbReference type="ARBA" id="ARBA00022842"/>
    </source>
</evidence>
<dbReference type="CDD" id="cd01638">
    <property type="entry name" value="CysQ"/>
    <property type="match status" value="1"/>
</dbReference>
<name>A0A086Y0Z6_9RHOB</name>
<dbReference type="Pfam" id="PF00459">
    <property type="entry name" value="Inositol_P"/>
    <property type="match status" value="1"/>
</dbReference>
<feature type="binding site" evidence="4">
    <location>
        <position position="208"/>
    </location>
    <ligand>
        <name>Mg(2+)</name>
        <dbReference type="ChEBI" id="CHEBI:18420"/>
        <label>1</label>
        <note>catalytic</note>
    </ligand>
</feature>
<dbReference type="RefSeq" id="WP_035712521.1">
    <property type="nucleotide sequence ID" value="NZ_CAMIFG010000004.1"/>
</dbReference>
<dbReference type="eggNOG" id="COG0483">
    <property type="taxonomic scope" value="Bacteria"/>
</dbReference>
<feature type="binding site" evidence="4">
    <location>
        <position position="86"/>
    </location>
    <ligand>
        <name>Mg(2+)</name>
        <dbReference type="ChEBI" id="CHEBI:18420"/>
        <label>1</label>
        <note>catalytic</note>
    </ligand>
</feature>
<dbReference type="STRING" id="195105.CN97_20100"/>
<dbReference type="GO" id="GO:0008934">
    <property type="term" value="F:inositol monophosphate 1-phosphatase activity"/>
    <property type="evidence" value="ECO:0007669"/>
    <property type="project" value="TreeGrafter"/>
</dbReference>
<feature type="binding site" evidence="4">
    <location>
        <position position="68"/>
    </location>
    <ligand>
        <name>Mg(2+)</name>
        <dbReference type="ChEBI" id="CHEBI:18420"/>
        <label>1</label>
        <note>catalytic</note>
    </ligand>
</feature>
<sequence length="262" mass="28173">MPDHDDLALLIDAARRAGEISSRYWRRKPEAWEKPDGAGPVTEADLAVNQMLREMLATARPDYGWLSEESNDNEARLGARRVFIVDPIDGTRSFMAGEPSFAHSIAVAEEGRVIAGVVYLPQMAALYTATADGPAALNGVPIGASGRTDPSGGTILATRPVLQSGIWRGGVIPPMRQVFRASIAFRLCLIAEGRFDALVVLRDTWEWDMAAGGLIAARAGAVVTDRRGEQPLFNRRIPLVPGIVAASPELQGKLLDGLLPDP</sequence>
<dbReference type="GO" id="GO:0007165">
    <property type="term" value="P:signal transduction"/>
    <property type="evidence" value="ECO:0007669"/>
    <property type="project" value="TreeGrafter"/>
</dbReference>
<dbReference type="AlphaFoldDB" id="A0A086Y0Z6"/>
<dbReference type="SUPFAM" id="SSF56655">
    <property type="entry name" value="Carbohydrate phosphatase"/>
    <property type="match status" value="1"/>
</dbReference>
<feature type="binding site" evidence="4">
    <location>
        <position position="89"/>
    </location>
    <ligand>
        <name>Mg(2+)</name>
        <dbReference type="ChEBI" id="CHEBI:18420"/>
        <label>1</label>
        <note>catalytic</note>
    </ligand>
</feature>
<dbReference type="PANTHER" id="PTHR20854:SF4">
    <property type="entry name" value="INOSITOL-1-MONOPHOSPHATASE-RELATED"/>
    <property type="match status" value="1"/>
</dbReference>
<feature type="binding site" evidence="4">
    <location>
        <position position="88"/>
    </location>
    <ligand>
        <name>Mg(2+)</name>
        <dbReference type="ChEBI" id="CHEBI:18420"/>
        <label>1</label>
        <note>catalytic</note>
    </ligand>
</feature>
<evidence type="ECO:0000256" key="1">
    <source>
        <dbReference type="ARBA" id="ARBA00009759"/>
    </source>
</evidence>
<dbReference type="GO" id="GO:0046872">
    <property type="term" value="F:metal ion binding"/>
    <property type="evidence" value="ECO:0007669"/>
    <property type="project" value="UniProtKB-KW"/>
</dbReference>
<evidence type="ECO:0000256" key="4">
    <source>
        <dbReference type="PIRSR" id="PIRSR600760-2"/>
    </source>
</evidence>
<evidence type="ECO:0000313" key="6">
    <source>
        <dbReference type="Proteomes" id="UP000028826"/>
    </source>
</evidence>